<dbReference type="InterPro" id="IPR016980">
    <property type="entry name" value="S-AdoMet-dep_MeTrfase_Alr7345"/>
</dbReference>
<dbReference type="PIRSF" id="PIRSF031679">
    <property type="entry name" value="Mtase_Alr7345_prd"/>
    <property type="match status" value="1"/>
</dbReference>
<dbReference type="GO" id="GO:0008168">
    <property type="term" value="F:methyltransferase activity"/>
    <property type="evidence" value="ECO:0007669"/>
    <property type="project" value="UniProtKB-KW"/>
</dbReference>
<gene>
    <name evidence="2" type="ORF">V0U79_05615</name>
</gene>
<dbReference type="Gene3D" id="3.40.50.150">
    <property type="entry name" value="Vaccinia Virus protein VP39"/>
    <property type="match status" value="1"/>
</dbReference>
<sequence length="312" mass="33555">MLRFGLVVTGCLVLAACGGAVDETADETTEALPTSEVASGVAEVAEEAAGPETGTLEWALAGEWRGENASRDSYRHPAETLAFMEIDPSMTVVEIWPGGGWYTEVLAPWINANGGTYVAAHFPADSASAARQRSRAAFEDRFLGNDVFGDIVIRDWGPAEGELGEPGSADAVLTFRNVHNWMRGGFTERAFTEFYDVLRPGGVLGVVEHRLPDTREQDPMAGSGYVQEAYVIAIAQEAGFELVATSEINANPLDTADHPNGVWTLPPSRNGWEEEGFDSAPFEAIGESDRMTLLFRKPVSDPVPEAESASED</sequence>
<organism evidence="2 3">
    <name type="scientific">Hyphobacterium lacteum</name>
    <dbReference type="NCBI Taxonomy" id="3116575"/>
    <lineage>
        <taxon>Bacteria</taxon>
        <taxon>Pseudomonadati</taxon>
        <taxon>Pseudomonadota</taxon>
        <taxon>Alphaproteobacteria</taxon>
        <taxon>Maricaulales</taxon>
        <taxon>Maricaulaceae</taxon>
        <taxon>Hyphobacterium</taxon>
    </lineage>
</organism>
<dbReference type="GO" id="GO:0032259">
    <property type="term" value="P:methylation"/>
    <property type="evidence" value="ECO:0007669"/>
    <property type="project" value="UniProtKB-KW"/>
</dbReference>
<reference evidence="2 3" key="1">
    <citation type="submission" date="2024-01" db="EMBL/GenBank/DDBJ databases">
        <title>Hyphobacterium bacterium isolated from marine sediment.</title>
        <authorList>
            <person name="Zhao S."/>
        </authorList>
    </citation>
    <scope>NUCLEOTIDE SEQUENCE [LARGE SCALE GENOMIC DNA]</scope>
    <source>
        <strain evidence="3">HN65</strain>
    </source>
</reference>
<keyword evidence="3" id="KW-1185">Reference proteome</keyword>
<keyword evidence="2" id="KW-0489">Methyltransferase</keyword>
<keyword evidence="2" id="KW-0808">Transferase</keyword>
<feature type="signal peptide" evidence="1">
    <location>
        <begin position="1"/>
        <end position="20"/>
    </location>
</feature>
<evidence type="ECO:0000256" key="1">
    <source>
        <dbReference type="SAM" id="SignalP"/>
    </source>
</evidence>
<dbReference type="EMBL" id="JAZDRP010000003">
    <property type="protein sequence ID" value="MEE2525836.1"/>
    <property type="molecule type" value="Genomic_DNA"/>
</dbReference>
<dbReference type="RefSeq" id="WP_330198499.1">
    <property type="nucleotide sequence ID" value="NZ_JAZDRP010000003.1"/>
</dbReference>
<dbReference type="CDD" id="cd02440">
    <property type="entry name" value="AdoMet_MTases"/>
    <property type="match status" value="1"/>
</dbReference>
<dbReference type="PROSITE" id="PS51257">
    <property type="entry name" value="PROKAR_LIPOPROTEIN"/>
    <property type="match status" value="1"/>
</dbReference>
<dbReference type="SUPFAM" id="SSF53335">
    <property type="entry name" value="S-adenosyl-L-methionine-dependent methyltransferases"/>
    <property type="match status" value="1"/>
</dbReference>
<proteinExistence type="predicted"/>
<evidence type="ECO:0000313" key="2">
    <source>
        <dbReference type="EMBL" id="MEE2525836.1"/>
    </source>
</evidence>
<name>A0ABU7LPJ0_9PROT</name>
<comment type="caution">
    <text evidence="2">The sequence shown here is derived from an EMBL/GenBank/DDBJ whole genome shotgun (WGS) entry which is preliminary data.</text>
</comment>
<dbReference type="InterPro" id="IPR029063">
    <property type="entry name" value="SAM-dependent_MTases_sf"/>
</dbReference>
<accession>A0ABU7LPJ0</accession>
<feature type="chain" id="PRO_5045491145" evidence="1">
    <location>
        <begin position="21"/>
        <end position="312"/>
    </location>
</feature>
<dbReference type="Proteomes" id="UP001354971">
    <property type="component" value="Unassembled WGS sequence"/>
</dbReference>
<protein>
    <submittedName>
        <fullName evidence="2">Methyltransferase</fullName>
    </submittedName>
</protein>
<evidence type="ECO:0000313" key="3">
    <source>
        <dbReference type="Proteomes" id="UP001354971"/>
    </source>
</evidence>
<keyword evidence="1" id="KW-0732">Signal</keyword>